<feature type="region of interest" description="Disordered" evidence="4">
    <location>
        <begin position="1"/>
        <end position="30"/>
    </location>
</feature>
<feature type="region of interest" description="Disordered" evidence="4">
    <location>
        <begin position="538"/>
        <end position="611"/>
    </location>
</feature>
<sequence>MEQIVESPKGSDSPGNDGSNNPSKHIIDTAAPIESVKDAVSKFGGKLGWRGLQTQSLERSKLEGQDFGKPDNTEELESIKKLIEELKVKLEKVEREEGEAKQEVEIASLKIEEMEQDIVNEASIEANIQVETEKARHAAAVSDLEIIRRELDSLNKEYASMVSERDIAVKKSEEAVAESEEVEKELEDLAAELIATKESLESTRAAQLDAEEQRLRVVDEETRNLKVEFEQAEEEFQRLNQQVSSAMVLKSKLDASSSLLLDLKAELAAYMESKIKEEGIEEERKKELEELKLNIEKANAEVNSLREASESLKSKLELEKSLLIDLKQSEETASAAVLTLREELEKTRSAIACLKMKEEEARDMMIELPKKLQQAAQDADEAKSLAQAAQQELVEAQEEAEQAKARASTLETRLVATQMEIEASNVSKRLAKESISALEKSESSRSNNDMDYSNVVTITLDEYHELSKRSYKAEEQAKARVAAANSQIEMAKESELRSLERLEELNEELAVRRESLNIAAEKARQGKLAVEDELRTWKTEQEQQRNDMTTIAAATSTDPVHDLLSSKDKTPPNDGETGSAPDTKSNKKKKKSLFPSKVVMFFTKRKTHPTK</sequence>
<dbReference type="STRING" id="3871.A0A1J7GW32"/>
<evidence type="ECO:0000256" key="2">
    <source>
        <dbReference type="ARBA" id="ARBA00023054"/>
    </source>
</evidence>
<dbReference type="EMBL" id="CM007377">
    <property type="protein sequence ID" value="OIV93796.1"/>
    <property type="molecule type" value="Genomic_DNA"/>
</dbReference>
<dbReference type="InterPro" id="IPR008545">
    <property type="entry name" value="Web"/>
</dbReference>
<evidence type="ECO:0000313" key="5">
    <source>
        <dbReference type="EMBL" id="OIV93796.1"/>
    </source>
</evidence>
<evidence type="ECO:0008006" key="7">
    <source>
        <dbReference type="Google" id="ProtNLM"/>
    </source>
</evidence>
<feature type="coiled-coil region" evidence="3">
    <location>
        <begin position="281"/>
        <end position="315"/>
    </location>
</feature>
<accession>A0A1J7GW32</accession>
<dbReference type="GO" id="GO:0009903">
    <property type="term" value="P:chloroplast avoidance movement"/>
    <property type="evidence" value="ECO:0007669"/>
    <property type="project" value="TreeGrafter"/>
</dbReference>
<dbReference type="OrthoDB" id="10424685at2759"/>
<feature type="coiled-coil region" evidence="3">
    <location>
        <begin position="76"/>
        <end position="249"/>
    </location>
</feature>
<keyword evidence="2 3" id="KW-0175">Coiled coil</keyword>
<evidence type="ECO:0000313" key="6">
    <source>
        <dbReference type="Proteomes" id="UP000188354"/>
    </source>
</evidence>
<feature type="compositionally biased region" description="Polar residues" evidence="4">
    <location>
        <begin position="13"/>
        <end position="23"/>
    </location>
</feature>
<protein>
    <recommendedName>
        <fullName evidence="7">WEB family protein</fullName>
    </recommendedName>
</protein>
<evidence type="ECO:0000256" key="4">
    <source>
        <dbReference type="SAM" id="MobiDB-lite"/>
    </source>
</evidence>
<evidence type="ECO:0000256" key="3">
    <source>
        <dbReference type="SAM" id="Coils"/>
    </source>
</evidence>
<name>A0A1J7GW32_LUPAN</name>
<dbReference type="PANTHER" id="PTHR32054">
    <property type="entry name" value="HEAVY CHAIN, PUTATIVE, EXPRESSED-RELATED-RELATED"/>
    <property type="match status" value="1"/>
</dbReference>
<dbReference type="OMA" id="SIATMFM"/>
<dbReference type="Gramene" id="OIV93796">
    <property type="protein sequence ID" value="OIV93796"/>
    <property type="gene ID" value="TanjilG_03759"/>
</dbReference>
<reference evidence="5 6" key="1">
    <citation type="journal article" date="2017" name="Plant Biotechnol. J.">
        <title>A comprehensive draft genome sequence for lupin (Lupinus angustifolius), an emerging health food: insights into plant-microbe interactions and legume evolution.</title>
        <authorList>
            <person name="Hane J.K."/>
            <person name="Ming Y."/>
            <person name="Kamphuis L.G."/>
            <person name="Nelson M.N."/>
            <person name="Garg G."/>
            <person name="Atkins C.A."/>
            <person name="Bayer P.E."/>
            <person name="Bravo A."/>
            <person name="Bringans S."/>
            <person name="Cannon S."/>
            <person name="Edwards D."/>
            <person name="Foley R."/>
            <person name="Gao L.L."/>
            <person name="Harrison M.J."/>
            <person name="Huang W."/>
            <person name="Hurgobin B."/>
            <person name="Li S."/>
            <person name="Liu C.W."/>
            <person name="McGrath A."/>
            <person name="Morahan G."/>
            <person name="Murray J."/>
            <person name="Weller J."/>
            <person name="Jian J."/>
            <person name="Singh K.B."/>
        </authorList>
    </citation>
    <scope>NUCLEOTIDE SEQUENCE [LARGE SCALE GENOMIC DNA]</scope>
    <source>
        <strain evidence="6">cv. Tanjil</strain>
        <tissue evidence="5">Whole plant</tissue>
    </source>
</reference>
<dbReference type="Proteomes" id="UP000188354">
    <property type="component" value="Chromosome LG17"/>
</dbReference>
<dbReference type="Pfam" id="PF05701">
    <property type="entry name" value="WEMBL"/>
    <property type="match status" value="2"/>
</dbReference>
<dbReference type="GO" id="GO:0005829">
    <property type="term" value="C:cytosol"/>
    <property type="evidence" value="ECO:0007669"/>
    <property type="project" value="TreeGrafter"/>
</dbReference>
<dbReference type="AlphaFoldDB" id="A0A1J7GW32"/>
<comment type="similarity">
    <text evidence="1">Belongs to the WEB family.</text>
</comment>
<gene>
    <name evidence="5" type="ORF">TanjilG_03759</name>
</gene>
<feature type="coiled-coil region" evidence="3">
    <location>
        <begin position="474"/>
        <end position="522"/>
    </location>
</feature>
<feature type="compositionally biased region" description="Polar residues" evidence="4">
    <location>
        <begin position="546"/>
        <end position="558"/>
    </location>
</feature>
<dbReference type="KEGG" id="lang:109330482"/>
<feature type="coiled-coil region" evidence="3">
    <location>
        <begin position="372"/>
        <end position="420"/>
    </location>
</feature>
<evidence type="ECO:0000256" key="1">
    <source>
        <dbReference type="ARBA" id="ARBA00005485"/>
    </source>
</evidence>
<dbReference type="PANTHER" id="PTHR32054:SF46">
    <property type="entry name" value="WEB FAMILY PROTEIN-RELATED"/>
    <property type="match status" value="1"/>
</dbReference>
<keyword evidence="6" id="KW-1185">Reference proteome</keyword>
<organism evidence="5 6">
    <name type="scientific">Lupinus angustifolius</name>
    <name type="common">Narrow-leaved blue lupine</name>
    <dbReference type="NCBI Taxonomy" id="3871"/>
    <lineage>
        <taxon>Eukaryota</taxon>
        <taxon>Viridiplantae</taxon>
        <taxon>Streptophyta</taxon>
        <taxon>Embryophyta</taxon>
        <taxon>Tracheophyta</taxon>
        <taxon>Spermatophyta</taxon>
        <taxon>Magnoliopsida</taxon>
        <taxon>eudicotyledons</taxon>
        <taxon>Gunneridae</taxon>
        <taxon>Pentapetalae</taxon>
        <taxon>rosids</taxon>
        <taxon>fabids</taxon>
        <taxon>Fabales</taxon>
        <taxon>Fabaceae</taxon>
        <taxon>Papilionoideae</taxon>
        <taxon>50 kb inversion clade</taxon>
        <taxon>genistoids sensu lato</taxon>
        <taxon>core genistoids</taxon>
        <taxon>Genisteae</taxon>
        <taxon>Lupinus</taxon>
    </lineage>
</organism>
<proteinExistence type="inferred from homology"/>
<dbReference type="GO" id="GO:0009904">
    <property type="term" value="P:chloroplast accumulation movement"/>
    <property type="evidence" value="ECO:0007669"/>
    <property type="project" value="TreeGrafter"/>
</dbReference>
<feature type="compositionally biased region" description="Basic and acidic residues" evidence="4">
    <location>
        <begin position="559"/>
        <end position="571"/>
    </location>
</feature>